<evidence type="ECO:0000313" key="1">
    <source>
        <dbReference type="EMBL" id="GFS45825.1"/>
    </source>
</evidence>
<organism evidence="1 2">
    <name type="scientific">Nephila pilipes</name>
    <name type="common">Giant wood spider</name>
    <name type="synonym">Nephila maculata</name>
    <dbReference type="NCBI Taxonomy" id="299642"/>
    <lineage>
        <taxon>Eukaryota</taxon>
        <taxon>Metazoa</taxon>
        <taxon>Ecdysozoa</taxon>
        <taxon>Arthropoda</taxon>
        <taxon>Chelicerata</taxon>
        <taxon>Arachnida</taxon>
        <taxon>Araneae</taxon>
        <taxon>Araneomorphae</taxon>
        <taxon>Entelegynae</taxon>
        <taxon>Araneoidea</taxon>
        <taxon>Nephilidae</taxon>
        <taxon>Nephila</taxon>
    </lineage>
</organism>
<gene>
    <name evidence="1" type="ORF">NPIL_567511</name>
</gene>
<dbReference type="EMBL" id="BMAW01090635">
    <property type="protein sequence ID" value="GFS45825.1"/>
    <property type="molecule type" value="Genomic_DNA"/>
</dbReference>
<dbReference type="OrthoDB" id="6436547at2759"/>
<dbReference type="AlphaFoldDB" id="A0A8X6II23"/>
<dbReference type="Proteomes" id="UP000887013">
    <property type="component" value="Unassembled WGS sequence"/>
</dbReference>
<accession>A0A8X6II23</accession>
<proteinExistence type="predicted"/>
<feature type="non-terminal residue" evidence="1">
    <location>
        <position position="153"/>
    </location>
</feature>
<protein>
    <submittedName>
        <fullName evidence="1">Uncharacterized protein</fullName>
    </submittedName>
</protein>
<comment type="caution">
    <text evidence="1">The sequence shown here is derived from an EMBL/GenBank/DDBJ whole genome shotgun (WGS) entry which is preliminary data.</text>
</comment>
<name>A0A8X6II23_NEPPI</name>
<sequence length="153" mass="17737">MKITTKKTHLIFKMDHILYNFHTRIREEETIDPWTVSGILLSIHSPFVPVNPFDDALVLQNSVSRKKCIFSNLLIKPTARITMAYGKKNNKTGPRSQEMCKEWCLWNFSTTCVECYRGFTMIENSKLLCETKEPCRGNIGILIRCMKNCKPNC</sequence>
<evidence type="ECO:0000313" key="2">
    <source>
        <dbReference type="Proteomes" id="UP000887013"/>
    </source>
</evidence>
<keyword evidence="2" id="KW-1185">Reference proteome</keyword>
<reference evidence="1" key="1">
    <citation type="submission" date="2020-08" db="EMBL/GenBank/DDBJ databases">
        <title>Multicomponent nature underlies the extraordinary mechanical properties of spider dragline silk.</title>
        <authorList>
            <person name="Kono N."/>
            <person name="Nakamura H."/>
            <person name="Mori M."/>
            <person name="Yoshida Y."/>
            <person name="Ohtoshi R."/>
            <person name="Malay A.D."/>
            <person name="Moran D.A.P."/>
            <person name="Tomita M."/>
            <person name="Numata K."/>
            <person name="Arakawa K."/>
        </authorList>
    </citation>
    <scope>NUCLEOTIDE SEQUENCE</scope>
</reference>